<dbReference type="RefSeq" id="WP_211314138.1">
    <property type="nucleotide sequence ID" value="NZ_QKYU01000014.1"/>
</dbReference>
<dbReference type="InterPro" id="IPR014748">
    <property type="entry name" value="Enoyl-CoA_hydra_C"/>
</dbReference>
<reference evidence="4 5" key="1">
    <citation type="submission" date="2018-06" db="EMBL/GenBank/DDBJ databases">
        <title>Genomic Encyclopedia of Archaeal and Bacterial Type Strains, Phase II (KMG-II): from individual species to whole genera.</title>
        <authorList>
            <person name="Goeker M."/>
        </authorList>
    </citation>
    <scope>NUCLEOTIDE SEQUENCE [LARGE SCALE GENOMIC DNA]</scope>
    <source>
        <strain evidence="4 5">DSM 24525</strain>
    </source>
</reference>
<dbReference type="Proteomes" id="UP000249688">
    <property type="component" value="Unassembled WGS sequence"/>
</dbReference>
<proteinExistence type="inferred from homology"/>
<dbReference type="PANTHER" id="PTHR11941">
    <property type="entry name" value="ENOYL-COA HYDRATASE-RELATED"/>
    <property type="match status" value="1"/>
</dbReference>
<protein>
    <submittedName>
        <fullName evidence="4">Short chain enoyl-CoA hydratase</fullName>
    </submittedName>
</protein>
<comment type="caution">
    <text evidence="4">The sequence shown here is derived from an EMBL/GenBank/DDBJ whole genome shotgun (WGS) entry which is preliminary data.</text>
</comment>
<dbReference type="InterPro" id="IPR001753">
    <property type="entry name" value="Enoyl-CoA_hydra/iso"/>
</dbReference>
<evidence type="ECO:0000256" key="1">
    <source>
        <dbReference type="ARBA" id="ARBA00005254"/>
    </source>
</evidence>
<dbReference type="Gene3D" id="1.10.12.10">
    <property type="entry name" value="Lyase 2-enoyl-coa Hydratase, Chain A, domain 2"/>
    <property type="match status" value="1"/>
</dbReference>
<dbReference type="CDD" id="cd06558">
    <property type="entry name" value="crotonase-like"/>
    <property type="match status" value="1"/>
</dbReference>
<name>A0A2W7IDA2_9PROT</name>
<dbReference type="GO" id="GO:0006635">
    <property type="term" value="P:fatty acid beta-oxidation"/>
    <property type="evidence" value="ECO:0007669"/>
    <property type="project" value="TreeGrafter"/>
</dbReference>
<dbReference type="EMBL" id="QKYU01000014">
    <property type="protein sequence ID" value="PZW44771.1"/>
    <property type="molecule type" value="Genomic_DNA"/>
</dbReference>
<dbReference type="PANTHER" id="PTHR11941:SF54">
    <property type="entry name" value="ENOYL-COA HYDRATASE, MITOCHONDRIAL"/>
    <property type="match status" value="1"/>
</dbReference>
<keyword evidence="5" id="KW-1185">Reference proteome</keyword>
<evidence type="ECO:0000313" key="5">
    <source>
        <dbReference type="Proteomes" id="UP000249688"/>
    </source>
</evidence>
<dbReference type="AlphaFoldDB" id="A0A2W7IDA2"/>
<accession>A0A2W7IDA2</accession>
<dbReference type="GO" id="GO:0016829">
    <property type="term" value="F:lyase activity"/>
    <property type="evidence" value="ECO:0007669"/>
    <property type="project" value="UniProtKB-KW"/>
</dbReference>
<dbReference type="Gene3D" id="3.90.226.10">
    <property type="entry name" value="2-enoyl-CoA Hydratase, Chain A, domain 1"/>
    <property type="match status" value="1"/>
</dbReference>
<gene>
    <name evidence="4" type="ORF">C8P66_11460</name>
</gene>
<evidence type="ECO:0000313" key="4">
    <source>
        <dbReference type="EMBL" id="PZW44771.1"/>
    </source>
</evidence>
<dbReference type="PROSITE" id="PS00166">
    <property type="entry name" value="ENOYL_COA_HYDRATASE"/>
    <property type="match status" value="1"/>
</dbReference>
<evidence type="ECO:0000256" key="3">
    <source>
        <dbReference type="RuleBase" id="RU003707"/>
    </source>
</evidence>
<dbReference type="InterPro" id="IPR018376">
    <property type="entry name" value="Enoyl-CoA_hyd/isom_CS"/>
</dbReference>
<keyword evidence="2" id="KW-0456">Lyase</keyword>
<sequence>MAARDDLKPAEREYPMPYETIQIDHLDAVTTITLSRPPVNAVTVTLLEEVLAAFDALESRDETRCVVLTGSGTKAFSAGADLKASARTSQSSTRFRDLGRAVVDRLESFPKPVIAAIQGWCIGGGFAIGMACDVRLAASTARFRTGDAYLGVIPSWGMSLTRLTHFIGRNRALDLLILGEDLNATQAHEMGLVSRVIPEAEFVTEVARIAKRVSGGAPITFKAIKETVRAQYVHSPGAAQALETHWSEIGGKSEDMREGIAAFNEKRQPVFKGR</sequence>
<dbReference type="SUPFAM" id="SSF52096">
    <property type="entry name" value="ClpP/crotonase"/>
    <property type="match status" value="1"/>
</dbReference>
<dbReference type="InterPro" id="IPR029045">
    <property type="entry name" value="ClpP/crotonase-like_dom_sf"/>
</dbReference>
<comment type="similarity">
    <text evidence="1 3">Belongs to the enoyl-CoA hydratase/isomerase family.</text>
</comment>
<organism evidence="4 5">
    <name type="scientific">Humitalea rosea</name>
    <dbReference type="NCBI Taxonomy" id="990373"/>
    <lineage>
        <taxon>Bacteria</taxon>
        <taxon>Pseudomonadati</taxon>
        <taxon>Pseudomonadota</taxon>
        <taxon>Alphaproteobacteria</taxon>
        <taxon>Acetobacterales</taxon>
        <taxon>Roseomonadaceae</taxon>
        <taxon>Humitalea</taxon>
    </lineage>
</organism>
<dbReference type="Pfam" id="PF00378">
    <property type="entry name" value="ECH_1"/>
    <property type="match status" value="1"/>
</dbReference>
<evidence type="ECO:0000256" key="2">
    <source>
        <dbReference type="ARBA" id="ARBA00023239"/>
    </source>
</evidence>